<accession>A0A8R1TKN9</accession>
<sequence length="522" mass="57636">MSRLLSCALLIASLFFPEIIHSTEIQLHTRARRCICISISCGCYQPSGSVYRQPLPSSYRQPVYRQQPDTATPCVTNCIQSCMQNQYNSCQQSCQNSCGTQRTYQLPREIISAPYQYESIITHEVSNGQQSGTQAAYQQPKGVITAPYQYESVMTHEVSNGQQSGTQAAYQQPKGIISAPYQYESVMTHEVSNGQQSLTGTCINICMPGCEMQCIQRSTPVPVVQRQPPVPVPVVQSQTPSYYPPQQQQYEPVVQQYSNNDNTLCIHLCMPSCESQCIERTTPAIPPPPYPAQTEQPYPSKLIPYQSSSNQTSIVVRPNASGTVATICLPVCMPACQSQCTENSGQRIGGSDLNGGTTPESGVPTQSDLQIHEISINLPQSIQQSPNCIHLCQETCMQQCVEQNQPAEQCQPSCSSTCQESCPQTPVSVGTTNSNQPLQTESEIYEKMPQTLDNSMNSNRLKTFLLRSPPYYRQPSSYESQVTNCLTDSSSGIGQCNCSSGYVPCLSTNSRISQQRCCRKRR</sequence>
<feature type="chain" id="PRO_5035740476" evidence="1">
    <location>
        <begin position="23"/>
        <end position="522"/>
    </location>
</feature>
<dbReference type="EMBL" id="CMVM020000375">
    <property type="status" value="NOT_ANNOTATED_CDS"/>
    <property type="molecule type" value="Genomic_DNA"/>
</dbReference>
<reference evidence="3" key="1">
    <citation type="submission" date="2013-10" db="EMBL/GenBank/DDBJ databases">
        <title>Genome sequencing of Onchocerca volvulus.</title>
        <authorList>
            <person name="Cotton J."/>
            <person name="Tsai J."/>
            <person name="Stanley E."/>
            <person name="Tracey A."/>
            <person name="Holroyd N."/>
            <person name="Lustigman S."/>
            <person name="Berriman M."/>
        </authorList>
    </citation>
    <scope>NUCLEOTIDE SEQUENCE</scope>
</reference>
<evidence type="ECO:0000313" key="3">
    <source>
        <dbReference type="Proteomes" id="UP000024404"/>
    </source>
</evidence>
<keyword evidence="3" id="KW-1185">Reference proteome</keyword>
<evidence type="ECO:0000313" key="2">
    <source>
        <dbReference type="EnsemblMetazoa" id="OVOC11515.1"/>
    </source>
</evidence>
<keyword evidence="1" id="KW-0732">Signal</keyword>
<dbReference type="AlphaFoldDB" id="A0A8R1TKN9"/>
<feature type="signal peptide" evidence="1">
    <location>
        <begin position="1"/>
        <end position="22"/>
    </location>
</feature>
<dbReference type="Proteomes" id="UP000024404">
    <property type="component" value="Unassembled WGS sequence"/>
</dbReference>
<proteinExistence type="predicted"/>
<protein>
    <submittedName>
        <fullName evidence="2">Uncharacterized protein</fullName>
    </submittedName>
</protein>
<dbReference type="PANTHER" id="PTHR31895">
    <property type="entry name" value="PROTEIN CBG03177-RELATED"/>
    <property type="match status" value="1"/>
</dbReference>
<name>A0A8R1TKN9_ONCVO</name>
<dbReference type="EnsemblMetazoa" id="OVOC11515.1">
    <property type="protein sequence ID" value="OVOC11515.1"/>
    <property type="gene ID" value="WBGene00248324"/>
</dbReference>
<dbReference type="EMBL" id="CMVM020000374">
    <property type="status" value="NOT_ANNOTATED_CDS"/>
    <property type="molecule type" value="Genomic_DNA"/>
</dbReference>
<evidence type="ECO:0000256" key="1">
    <source>
        <dbReference type="SAM" id="SignalP"/>
    </source>
</evidence>
<reference evidence="2" key="2">
    <citation type="submission" date="2022-06" db="UniProtKB">
        <authorList>
            <consortium name="EnsemblMetazoa"/>
        </authorList>
    </citation>
    <scope>IDENTIFICATION</scope>
</reference>
<organism evidence="2 3">
    <name type="scientific">Onchocerca volvulus</name>
    <dbReference type="NCBI Taxonomy" id="6282"/>
    <lineage>
        <taxon>Eukaryota</taxon>
        <taxon>Metazoa</taxon>
        <taxon>Ecdysozoa</taxon>
        <taxon>Nematoda</taxon>
        <taxon>Chromadorea</taxon>
        <taxon>Rhabditida</taxon>
        <taxon>Spirurina</taxon>
        <taxon>Spiruromorpha</taxon>
        <taxon>Filarioidea</taxon>
        <taxon>Onchocercidae</taxon>
        <taxon>Onchocerca</taxon>
    </lineage>
</organism>